<organism evidence="6 7">
    <name type="scientific">Borborobacter arsenicus</name>
    <dbReference type="NCBI Taxonomy" id="1851146"/>
    <lineage>
        <taxon>Bacteria</taxon>
        <taxon>Pseudomonadati</taxon>
        <taxon>Pseudomonadota</taxon>
        <taxon>Alphaproteobacteria</taxon>
        <taxon>Hyphomicrobiales</taxon>
        <taxon>Phyllobacteriaceae</taxon>
        <taxon>Borborobacter</taxon>
    </lineage>
</organism>
<evidence type="ECO:0000256" key="3">
    <source>
        <dbReference type="ARBA" id="ARBA00022801"/>
    </source>
</evidence>
<dbReference type="AlphaFoldDB" id="A0A432V1Q7"/>
<dbReference type="EMBL" id="RKST01000022">
    <property type="protein sequence ID" value="RUM96117.1"/>
    <property type="molecule type" value="Genomic_DNA"/>
</dbReference>
<evidence type="ECO:0000313" key="6">
    <source>
        <dbReference type="EMBL" id="RUM96117.1"/>
    </source>
</evidence>
<keyword evidence="4" id="KW-0460">Magnesium</keyword>
<proteinExistence type="predicted"/>
<dbReference type="GO" id="GO:0046872">
    <property type="term" value="F:metal ion binding"/>
    <property type="evidence" value="ECO:0007669"/>
    <property type="project" value="UniProtKB-KW"/>
</dbReference>
<keyword evidence="3 6" id="KW-0378">Hydrolase</keyword>
<name>A0A432V1Q7_9HYPH</name>
<dbReference type="InterPro" id="IPR015797">
    <property type="entry name" value="NUDIX_hydrolase-like_dom_sf"/>
</dbReference>
<dbReference type="GO" id="GO:0016462">
    <property type="term" value="F:pyrophosphatase activity"/>
    <property type="evidence" value="ECO:0007669"/>
    <property type="project" value="InterPro"/>
</dbReference>
<dbReference type="GO" id="GO:0005737">
    <property type="term" value="C:cytoplasm"/>
    <property type="evidence" value="ECO:0007669"/>
    <property type="project" value="TreeGrafter"/>
</dbReference>
<comment type="cofactor">
    <cofactor evidence="1">
        <name>Mg(2+)</name>
        <dbReference type="ChEBI" id="CHEBI:18420"/>
    </cofactor>
</comment>
<evidence type="ECO:0000256" key="2">
    <source>
        <dbReference type="ARBA" id="ARBA00022723"/>
    </source>
</evidence>
<dbReference type="CDD" id="cd04666">
    <property type="entry name" value="NUDIX_DIPP2_like_Nudt4"/>
    <property type="match status" value="1"/>
</dbReference>
<gene>
    <name evidence="6" type="ORF">EET67_19170</name>
</gene>
<dbReference type="SUPFAM" id="SSF55811">
    <property type="entry name" value="Nudix"/>
    <property type="match status" value="1"/>
</dbReference>
<evidence type="ECO:0000313" key="7">
    <source>
        <dbReference type="Proteomes" id="UP000281647"/>
    </source>
</evidence>
<keyword evidence="7" id="KW-1185">Reference proteome</keyword>
<dbReference type="RefSeq" id="WP_128628160.1">
    <property type="nucleotide sequence ID" value="NZ_RKST01000022.1"/>
</dbReference>
<feature type="domain" description="Nudix hydrolase" evidence="5">
    <location>
        <begin position="23"/>
        <end position="155"/>
    </location>
</feature>
<sequence>MLLSHATRNRIAEQIRRLFGGMPSRVQVAALPWREHAGAIEVMLITSRDTGRWVLPKGWPEGGEQLFESAAREAEEEAGVRGTMAQLEFGRYFYGKRMPSGMERRCQVLVFPMKVDAIAAKWPEQGERKRKWFSASQAARLVQEQDLGELIERFGHSRHKVAA</sequence>
<dbReference type="InterPro" id="IPR047198">
    <property type="entry name" value="DDP-like_NUDIX"/>
</dbReference>
<dbReference type="InterPro" id="IPR000086">
    <property type="entry name" value="NUDIX_hydrolase_dom"/>
</dbReference>
<dbReference type="PROSITE" id="PS51462">
    <property type="entry name" value="NUDIX"/>
    <property type="match status" value="1"/>
</dbReference>
<dbReference type="PANTHER" id="PTHR12629">
    <property type="entry name" value="DIPHOSPHOINOSITOL POLYPHOSPHATE PHOSPHOHYDROLASE"/>
    <property type="match status" value="1"/>
</dbReference>
<accession>A0A432V1Q7</accession>
<evidence type="ECO:0000259" key="5">
    <source>
        <dbReference type="PROSITE" id="PS51462"/>
    </source>
</evidence>
<comment type="caution">
    <text evidence="6">The sequence shown here is derived from an EMBL/GenBank/DDBJ whole genome shotgun (WGS) entry which is preliminary data.</text>
</comment>
<dbReference type="Gene3D" id="3.90.79.10">
    <property type="entry name" value="Nucleoside Triphosphate Pyrophosphohydrolase"/>
    <property type="match status" value="1"/>
</dbReference>
<protein>
    <submittedName>
        <fullName evidence="6">NUDIX hydrolase</fullName>
    </submittedName>
</protein>
<reference evidence="6 7" key="1">
    <citation type="submission" date="2018-11" db="EMBL/GenBank/DDBJ databases">
        <title>Pseudaminobacter arsenicus sp. nov., an arsenic-resistant bacterium isolated from arsenic-rich aquifers.</title>
        <authorList>
            <person name="Mu Y."/>
        </authorList>
    </citation>
    <scope>NUCLEOTIDE SEQUENCE [LARGE SCALE GENOMIC DNA]</scope>
    <source>
        <strain evidence="6 7">CB3</strain>
    </source>
</reference>
<keyword evidence="2" id="KW-0479">Metal-binding</keyword>
<evidence type="ECO:0000256" key="1">
    <source>
        <dbReference type="ARBA" id="ARBA00001946"/>
    </source>
</evidence>
<dbReference type="Pfam" id="PF00293">
    <property type="entry name" value="NUDIX"/>
    <property type="match status" value="1"/>
</dbReference>
<dbReference type="PANTHER" id="PTHR12629:SF0">
    <property type="entry name" value="DIPHOSPHOINOSITOL-POLYPHOSPHATE DIPHOSPHATASE"/>
    <property type="match status" value="1"/>
</dbReference>
<dbReference type="Proteomes" id="UP000281647">
    <property type="component" value="Unassembled WGS sequence"/>
</dbReference>
<dbReference type="OrthoDB" id="7066910at2"/>
<evidence type="ECO:0000256" key="4">
    <source>
        <dbReference type="ARBA" id="ARBA00022842"/>
    </source>
</evidence>